<dbReference type="PANTHER" id="PTHR13789:SF236">
    <property type="entry name" value="MONOOXYGENASE, PUTATIVE (AFU_ORTHOLOGUE AFUA_6G12060)-RELATED"/>
    <property type="match status" value="1"/>
</dbReference>
<reference evidence="7" key="1">
    <citation type="submission" date="2021-03" db="EMBL/GenBank/DDBJ databases">
        <authorList>
            <person name="Tagirdzhanova G."/>
        </authorList>
    </citation>
    <scope>NUCLEOTIDE SEQUENCE</scope>
</reference>
<dbReference type="SUPFAM" id="SSF54373">
    <property type="entry name" value="FAD-linked reductases, C-terminal domain"/>
    <property type="match status" value="1"/>
</dbReference>
<evidence type="ECO:0000256" key="3">
    <source>
        <dbReference type="ARBA" id="ARBA00022827"/>
    </source>
</evidence>
<evidence type="ECO:0000259" key="6">
    <source>
        <dbReference type="Pfam" id="PF01494"/>
    </source>
</evidence>
<evidence type="ECO:0000256" key="4">
    <source>
        <dbReference type="ARBA" id="ARBA00023002"/>
    </source>
</evidence>
<protein>
    <recommendedName>
        <fullName evidence="6">FAD-binding domain-containing protein</fullName>
    </recommendedName>
</protein>
<comment type="similarity">
    <text evidence="1">Belongs to the paxM FAD-dependent monooxygenase family.</text>
</comment>
<evidence type="ECO:0000256" key="1">
    <source>
        <dbReference type="ARBA" id="ARBA00007992"/>
    </source>
</evidence>
<dbReference type="EMBL" id="CAJPDT010000023">
    <property type="protein sequence ID" value="CAF9919434.1"/>
    <property type="molecule type" value="Genomic_DNA"/>
</dbReference>
<gene>
    <name evidence="7" type="ORF">IMSHALPRED_004621</name>
</gene>
<accession>A0A8H3IMT7</accession>
<keyword evidence="5" id="KW-0503">Monooxygenase</keyword>
<dbReference type="GO" id="GO:0071949">
    <property type="term" value="F:FAD binding"/>
    <property type="evidence" value="ECO:0007669"/>
    <property type="project" value="InterPro"/>
</dbReference>
<dbReference type="Proteomes" id="UP000664534">
    <property type="component" value="Unassembled WGS sequence"/>
</dbReference>
<dbReference type="AlphaFoldDB" id="A0A8H3IMT7"/>
<proteinExistence type="inferred from homology"/>
<organism evidence="7 8">
    <name type="scientific">Imshaugia aleurites</name>
    <dbReference type="NCBI Taxonomy" id="172621"/>
    <lineage>
        <taxon>Eukaryota</taxon>
        <taxon>Fungi</taxon>
        <taxon>Dikarya</taxon>
        <taxon>Ascomycota</taxon>
        <taxon>Pezizomycotina</taxon>
        <taxon>Lecanoromycetes</taxon>
        <taxon>OSLEUM clade</taxon>
        <taxon>Lecanoromycetidae</taxon>
        <taxon>Lecanorales</taxon>
        <taxon>Lecanorineae</taxon>
        <taxon>Parmeliaceae</taxon>
        <taxon>Imshaugia</taxon>
    </lineage>
</organism>
<keyword evidence="2" id="KW-0285">Flavoprotein</keyword>
<dbReference type="PRINTS" id="PR00420">
    <property type="entry name" value="RNGMNOXGNASE"/>
</dbReference>
<comment type="caution">
    <text evidence="7">The sequence shown here is derived from an EMBL/GenBank/DDBJ whole genome shotgun (WGS) entry which is preliminary data.</text>
</comment>
<dbReference type="PANTHER" id="PTHR13789">
    <property type="entry name" value="MONOOXYGENASE"/>
    <property type="match status" value="1"/>
</dbReference>
<keyword evidence="3" id="KW-0274">FAD</keyword>
<name>A0A8H3IMT7_9LECA</name>
<evidence type="ECO:0000313" key="8">
    <source>
        <dbReference type="Proteomes" id="UP000664534"/>
    </source>
</evidence>
<dbReference type="InterPro" id="IPR050493">
    <property type="entry name" value="FAD-dep_Monooxygenase_BioMet"/>
</dbReference>
<keyword evidence="8" id="KW-1185">Reference proteome</keyword>
<dbReference type="GO" id="GO:0004497">
    <property type="term" value="F:monooxygenase activity"/>
    <property type="evidence" value="ECO:0007669"/>
    <property type="project" value="UniProtKB-KW"/>
</dbReference>
<evidence type="ECO:0000313" key="7">
    <source>
        <dbReference type="EMBL" id="CAF9919434.1"/>
    </source>
</evidence>
<dbReference type="Gene3D" id="3.50.50.60">
    <property type="entry name" value="FAD/NAD(P)-binding domain"/>
    <property type="match status" value="1"/>
</dbReference>
<dbReference type="InterPro" id="IPR036188">
    <property type="entry name" value="FAD/NAD-bd_sf"/>
</dbReference>
<sequence>MPSSKDFPRAPSTGIRVVIVGAGFAGLTAAIECTRKGHSVIVLEQFKEFKVLGDIISLQPNAGRILARWPGMTEQLYPICHVGKHLKFKSYKGEELFTQDLDNEKIFGKKYSGHRGEIHQIVWKYANELGIDIRLRQTISEYFETDEEAGVISNGVRHVGDVVLAADGVRSKGRTKVLGFEDRPQKSGYAIYRAWLDSTEIRKNPLTRYMVENGDTFNAWVGPDKHFLATSVKDGKDFSWVCTHTDDADIKESWQQPGNIQDALDILEGWDPVVRAIVSATPSCIDWKLVYRDPLPTWISTKARIALIGDAAHPFLPTATQGASQAMEDGCTLAVCFELAGKRHIPEAVRAYEKIRYDRVRAAQKTGEDTRKNWHKSNHDTLVEKPDDMRKLKLNKEDWLLAHDAQAHAYQVFPEVCAKLAAGEKRGEDIAGLEKDDLVANVPNSMAETVVV</sequence>
<keyword evidence="4" id="KW-0560">Oxidoreductase</keyword>
<evidence type="ECO:0000256" key="2">
    <source>
        <dbReference type="ARBA" id="ARBA00022630"/>
    </source>
</evidence>
<dbReference type="InterPro" id="IPR002938">
    <property type="entry name" value="FAD-bd"/>
</dbReference>
<dbReference type="OrthoDB" id="9993796at2759"/>
<dbReference type="SUPFAM" id="SSF51905">
    <property type="entry name" value="FAD/NAD(P)-binding domain"/>
    <property type="match status" value="1"/>
</dbReference>
<feature type="domain" description="FAD-binding" evidence="6">
    <location>
        <begin position="16"/>
        <end position="362"/>
    </location>
</feature>
<evidence type="ECO:0000256" key="5">
    <source>
        <dbReference type="ARBA" id="ARBA00023033"/>
    </source>
</evidence>
<dbReference type="Pfam" id="PF01494">
    <property type="entry name" value="FAD_binding_3"/>
    <property type="match status" value="1"/>
</dbReference>